<organism evidence="2 3">
    <name type="scientific">Orbilia oligospora</name>
    <name type="common">Nematode-trapping fungus</name>
    <name type="synonym">Arthrobotrys oligospora</name>
    <dbReference type="NCBI Taxonomy" id="2813651"/>
    <lineage>
        <taxon>Eukaryota</taxon>
        <taxon>Fungi</taxon>
        <taxon>Dikarya</taxon>
        <taxon>Ascomycota</taxon>
        <taxon>Pezizomycotina</taxon>
        <taxon>Orbiliomycetes</taxon>
        <taxon>Orbiliales</taxon>
        <taxon>Orbiliaceae</taxon>
        <taxon>Orbilia</taxon>
    </lineage>
</organism>
<protein>
    <submittedName>
        <fullName evidence="2">Uncharacterized protein</fullName>
    </submittedName>
</protein>
<proteinExistence type="predicted"/>
<comment type="caution">
    <text evidence="2">The sequence shown here is derived from an EMBL/GenBank/DDBJ whole genome shotgun (WGS) entry which is preliminary data.</text>
</comment>
<feature type="compositionally biased region" description="Polar residues" evidence="1">
    <location>
        <begin position="1"/>
        <end position="10"/>
    </location>
</feature>
<dbReference type="EMBL" id="WIWT01000126">
    <property type="protein sequence ID" value="KAF3198868.1"/>
    <property type="molecule type" value="Genomic_DNA"/>
</dbReference>
<evidence type="ECO:0000313" key="3">
    <source>
        <dbReference type="Proteomes" id="UP000614610"/>
    </source>
</evidence>
<name>A0A8H8UUU7_ORBOL</name>
<accession>A0A8H8UUU7</accession>
<dbReference type="AlphaFoldDB" id="A0A8H8UUU7"/>
<evidence type="ECO:0000256" key="1">
    <source>
        <dbReference type="SAM" id="MobiDB-lite"/>
    </source>
</evidence>
<feature type="compositionally biased region" description="Low complexity" evidence="1">
    <location>
        <begin position="117"/>
        <end position="130"/>
    </location>
</feature>
<gene>
    <name evidence="2" type="ORF">TWF679_001754</name>
</gene>
<feature type="region of interest" description="Disordered" evidence="1">
    <location>
        <begin position="86"/>
        <end position="141"/>
    </location>
</feature>
<reference evidence="2" key="1">
    <citation type="submission" date="2019-06" db="EMBL/GenBank/DDBJ databases">
        <authorList>
            <person name="Palmer J.M."/>
        </authorList>
    </citation>
    <scope>NUCLEOTIDE SEQUENCE</scope>
    <source>
        <strain evidence="2">TWF679</strain>
    </source>
</reference>
<feature type="region of interest" description="Disordered" evidence="1">
    <location>
        <begin position="1"/>
        <end position="21"/>
    </location>
</feature>
<sequence length="141" mass="14973">MAGATNQKNLNGELGTSVGTDPSPLERFVSYAISNVESYRTRRRLYPGGHGNGRRSRIWSRFRAPTWDSSSTTASQNIGTAHKYGVYSGAGRGNSARLDRGARNAGRTGGGPGSNHSTSSQTTAKTTTAALPRIRPHPGEI</sequence>
<evidence type="ECO:0000313" key="2">
    <source>
        <dbReference type="EMBL" id="KAF3198868.1"/>
    </source>
</evidence>
<dbReference type="Proteomes" id="UP000614610">
    <property type="component" value="Unassembled WGS sequence"/>
</dbReference>